<evidence type="ECO:0000256" key="1">
    <source>
        <dbReference type="ARBA" id="ARBA00005947"/>
    </source>
</evidence>
<organism evidence="3 4">
    <name type="scientific">Dehalogenimonas alkenigignens</name>
    <dbReference type="NCBI Taxonomy" id="1217799"/>
    <lineage>
        <taxon>Bacteria</taxon>
        <taxon>Bacillati</taxon>
        <taxon>Chloroflexota</taxon>
        <taxon>Dehalococcoidia</taxon>
        <taxon>Dehalococcoidales</taxon>
        <taxon>Dehalococcoidaceae</taxon>
        <taxon>Dehalogenimonas</taxon>
    </lineage>
</organism>
<feature type="domain" description="Histone deacetylase" evidence="2">
    <location>
        <begin position="20"/>
        <end position="307"/>
    </location>
</feature>
<dbReference type="GO" id="GO:0004407">
    <property type="term" value="F:histone deacetylase activity"/>
    <property type="evidence" value="ECO:0007669"/>
    <property type="project" value="TreeGrafter"/>
</dbReference>
<dbReference type="InterPro" id="IPR000286">
    <property type="entry name" value="HDACs"/>
</dbReference>
<dbReference type="STRING" id="1217799.DEALK_04100"/>
<dbReference type="AlphaFoldDB" id="A0A0W0GGC1"/>
<evidence type="ECO:0000259" key="2">
    <source>
        <dbReference type="Pfam" id="PF00850"/>
    </source>
</evidence>
<dbReference type="PANTHER" id="PTHR10625">
    <property type="entry name" value="HISTONE DEACETYLASE HDAC1-RELATED"/>
    <property type="match status" value="1"/>
</dbReference>
<dbReference type="InterPro" id="IPR037138">
    <property type="entry name" value="His_deacetylse_dom_sf"/>
</dbReference>
<protein>
    <submittedName>
        <fullName evidence="3">Deacetylase</fullName>
    </submittedName>
</protein>
<dbReference type="PANTHER" id="PTHR10625:SF10">
    <property type="entry name" value="HISTONE DEACETYLASE HDAC1"/>
    <property type="match status" value="1"/>
</dbReference>
<dbReference type="SUPFAM" id="SSF52768">
    <property type="entry name" value="Arginase/deacetylase"/>
    <property type="match status" value="1"/>
</dbReference>
<dbReference type="InterPro" id="IPR023801">
    <property type="entry name" value="His_deacetylse_dom"/>
</dbReference>
<name>A0A0W0GGC1_9CHLR</name>
<dbReference type="RefSeq" id="WP_065128667.1">
    <property type="nucleotide sequence ID" value="NZ_KQ758903.1"/>
</dbReference>
<accession>A0A0W0GGC1</accession>
<gene>
    <name evidence="3" type="ORF">DEALK_04100</name>
</gene>
<dbReference type="EMBL" id="LFDV01000002">
    <property type="protein sequence ID" value="KTB47565.1"/>
    <property type="molecule type" value="Genomic_DNA"/>
</dbReference>
<comment type="similarity">
    <text evidence="1">Belongs to the histone deacetylase family.</text>
</comment>
<dbReference type="Proteomes" id="UP000053947">
    <property type="component" value="Unassembled WGS sequence"/>
</dbReference>
<dbReference type="CDD" id="cd09992">
    <property type="entry name" value="HDAC_classII"/>
    <property type="match status" value="1"/>
</dbReference>
<evidence type="ECO:0000313" key="3">
    <source>
        <dbReference type="EMBL" id="KTB47565.1"/>
    </source>
</evidence>
<dbReference type="Gene3D" id="3.40.800.20">
    <property type="entry name" value="Histone deacetylase domain"/>
    <property type="match status" value="1"/>
</dbReference>
<sequence length="337" mass="35589">MNTGYVFHPSYLDHDTGAGHPETAARLEAVMSRLKSDGLLERLVPVEARRAAEAELAAVHSRGYISRVREICAAGGGWLDADTPVSKKSCEAAEYAAGGAVAAVEAVMGGGERISSCFALVRPPGHHAFAGAGGGFCLYNNIAIAARYAQSRYGLRRLAIIDFDVHFGNGTAAVFEGDPGVLFISTHQFPHYPGGGDVDDTGSGSRISIPLPEGCGDDEYLSIFDDIILPAVRRFRPELLLVSAGFDAHRDDPLAEMKVSTEGYSGIAGRIKRLAEEICGGRLVLCLEGGYNLEALAASVAATFRALLGGAPDLSPRPVPRRVAGLAAALKQRNRLD</sequence>
<keyword evidence="4" id="KW-1185">Reference proteome</keyword>
<dbReference type="PRINTS" id="PR01270">
    <property type="entry name" value="HDASUPER"/>
</dbReference>
<dbReference type="Pfam" id="PF00850">
    <property type="entry name" value="Hist_deacetyl"/>
    <property type="match status" value="1"/>
</dbReference>
<comment type="caution">
    <text evidence="3">The sequence shown here is derived from an EMBL/GenBank/DDBJ whole genome shotgun (WGS) entry which is preliminary data.</text>
</comment>
<dbReference type="GO" id="GO:0040029">
    <property type="term" value="P:epigenetic regulation of gene expression"/>
    <property type="evidence" value="ECO:0007669"/>
    <property type="project" value="TreeGrafter"/>
</dbReference>
<evidence type="ECO:0000313" key="4">
    <source>
        <dbReference type="Proteomes" id="UP000053947"/>
    </source>
</evidence>
<proteinExistence type="inferred from homology"/>
<dbReference type="InterPro" id="IPR023696">
    <property type="entry name" value="Ureohydrolase_dom_sf"/>
</dbReference>
<dbReference type="OrthoDB" id="9808367at2"/>
<reference evidence="3 4" key="1">
    <citation type="submission" date="2015-06" db="EMBL/GenBank/DDBJ databases">
        <title>Genome sequence of the organohalide-respiring Dehalogenimonas alkenigignens type strain (IP3-3T).</title>
        <authorList>
            <person name="Key T.A."/>
            <person name="Richmond D.P."/>
            <person name="Bowman K.S."/>
            <person name="Cho Y.-J."/>
            <person name="Chun J."/>
            <person name="da Costa M.S."/>
            <person name="Rainey F.A."/>
            <person name="Moe W.M."/>
        </authorList>
    </citation>
    <scope>NUCLEOTIDE SEQUENCE [LARGE SCALE GENOMIC DNA]</scope>
    <source>
        <strain evidence="3 4">IP3-3</strain>
    </source>
</reference>